<keyword evidence="4" id="KW-1185">Reference proteome</keyword>
<dbReference type="EMBL" id="JXTB01000134">
    <property type="protein sequence ID" value="PON60084.1"/>
    <property type="molecule type" value="Genomic_DNA"/>
</dbReference>
<dbReference type="AlphaFoldDB" id="A0A2P5CGA2"/>
<organism evidence="2 4">
    <name type="scientific">Parasponia andersonii</name>
    <name type="common">Sponia andersonii</name>
    <dbReference type="NCBI Taxonomy" id="3476"/>
    <lineage>
        <taxon>Eukaryota</taxon>
        <taxon>Viridiplantae</taxon>
        <taxon>Streptophyta</taxon>
        <taxon>Embryophyta</taxon>
        <taxon>Tracheophyta</taxon>
        <taxon>Spermatophyta</taxon>
        <taxon>Magnoliopsida</taxon>
        <taxon>eudicotyledons</taxon>
        <taxon>Gunneridae</taxon>
        <taxon>Pentapetalae</taxon>
        <taxon>rosids</taxon>
        <taxon>fabids</taxon>
        <taxon>Rosales</taxon>
        <taxon>Cannabaceae</taxon>
        <taxon>Parasponia</taxon>
    </lineage>
</organism>
<evidence type="ECO:0000313" key="4">
    <source>
        <dbReference type="Proteomes" id="UP000237105"/>
    </source>
</evidence>
<dbReference type="Pfam" id="PF13456">
    <property type="entry name" value="RVT_3"/>
    <property type="match status" value="1"/>
</dbReference>
<dbReference type="Proteomes" id="UP000237105">
    <property type="component" value="Unassembled WGS sequence"/>
</dbReference>
<dbReference type="OrthoDB" id="1391789at2759"/>
<dbReference type="PANTHER" id="PTHR47074:SF48">
    <property type="entry name" value="POLYNUCLEOTIDYL TRANSFERASE, RIBONUCLEASE H-LIKE SUPERFAMILY PROTEIN"/>
    <property type="match status" value="1"/>
</dbReference>
<evidence type="ECO:0000313" key="3">
    <source>
        <dbReference type="EMBL" id="PON60084.1"/>
    </source>
</evidence>
<protein>
    <submittedName>
        <fullName evidence="2">Ribonuclease H-like domain containing protein</fullName>
    </submittedName>
</protein>
<reference evidence="2" key="2">
    <citation type="submission" date="2016-06" db="EMBL/GenBank/DDBJ databases">
        <title>Parasponia and Trema comparative genomics to provide insight in an evolutionary trajectory towards rhizobium symbiosis.</title>
        <authorList>
            <person name="Van Velzen R."/>
            <person name="Holmer R."/>
            <person name="Geurts R."/>
            <person name="Smit S."/>
        </authorList>
    </citation>
    <scope>NUCLEOTIDE SEQUENCE [LARGE SCALE GENOMIC DNA]</scope>
    <source>
        <strain evidence="2">WU1-14</strain>
        <tissue evidence="2">Leaves</tissue>
    </source>
</reference>
<dbReference type="InterPro" id="IPR012337">
    <property type="entry name" value="RNaseH-like_sf"/>
</dbReference>
<dbReference type="GO" id="GO:0003676">
    <property type="term" value="F:nucleic acid binding"/>
    <property type="evidence" value="ECO:0007669"/>
    <property type="project" value="InterPro"/>
</dbReference>
<dbReference type="SUPFAM" id="SSF53098">
    <property type="entry name" value="Ribonuclease H-like"/>
    <property type="match status" value="1"/>
</dbReference>
<dbReference type="InterPro" id="IPR002156">
    <property type="entry name" value="RNaseH_domain"/>
</dbReference>
<proteinExistence type="predicted"/>
<dbReference type="InterPro" id="IPR052929">
    <property type="entry name" value="RNase_H-like_EbsB-rel"/>
</dbReference>
<feature type="domain" description="RNase H type-1" evidence="1">
    <location>
        <begin position="39"/>
        <end position="97"/>
    </location>
</feature>
<name>A0A2P5CGA2_PARAD</name>
<dbReference type="GO" id="GO:0004523">
    <property type="term" value="F:RNA-DNA hybrid ribonuclease activity"/>
    <property type="evidence" value="ECO:0007669"/>
    <property type="project" value="InterPro"/>
</dbReference>
<evidence type="ECO:0000313" key="2">
    <source>
        <dbReference type="EMBL" id="PON60079.1"/>
    </source>
</evidence>
<reference evidence="4" key="1">
    <citation type="submission" date="2016-06" db="EMBL/GenBank/DDBJ databases">
        <title>Parallel loss of symbiosis genes in relatives of nitrogen-fixing non-legume Parasponia.</title>
        <authorList>
            <person name="Van Velzen R."/>
            <person name="Holmer R."/>
            <person name="Bu F."/>
            <person name="Rutten L."/>
            <person name="Van Zeijl A."/>
            <person name="Liu W."/>
            <person name="Santuari L."/>
            <person name="Cao Q."/>
            <person name="Sharma T."/>
            <person name="Shen D."/>
            <person name="Roswanjaya Y."/>
            <person name="Wardhani T."/>
            <person name="Kalhor M.S."/>
            <person name="Jansen J."/>
            <person name="Van den Hoogen J."/>
            <person name="Gungor B."/>
            <person name="Hartog M."/>
            <person name="Hontelez J."/>
            <person name="Verver J."/>
            <person name="Yang W.-C."/>
            <person name="Schijlen E."/>
            <person name="Repin R."/>
            <person name="Schilthuizen M."/>
            <person name="Schranz E."/>
            <person name="Heidstra R."/>
            <person name="Miyata K."/>
            <person name="Fedorova E."/>
            <person name="Kohlen W."/>
            <person name="Bisseling T."/>
            <person name="Smit S."/>
            <person name="Geurts R."/>
        </authorList>
    </citation>
    <scope>NUCLEOTIDE SEQUENCE [LARGE SCALE GENOMIC DNA]</scope>
    <source>
        <strain evidence="4">cv. WU1-14</strain>
    </source>
</reference>
<evidence type="ECO:0000259" key="1">
    <source>
        <dbReference type="Pfam" id="PF13456"/>
    </source>
</evidence>
<gene>
    <name evidence="2" type="ORF">PanWU01x14_155930</name>
    <name evidence="3" type="ORF">PanWU01x14_155980</name>
</gene>
<sequence length="125" mass="13971">MTYVNEFQAQELKEDTMQKARPAHSLCWKAPSPGHLKINIDASIHRDHNSVGLGGVIRDNEGVVCVCFSTCLRGSLTVEITELLSICEALYFVVRLVAHALAKVDFDYPRNMLWVDSIPMLIGQL</sequence>
<comment type="caution">
    <text evidence="2">The sequence shown here is derived from an EMBL/GenBank/DDBJ whole genome shotgun (WGS) entry which is preliminary data.</text>
</comment>
<accession>A0A2P5CGA2</accession>
<dbReference type="EMBL" id="JXTB01000134">
    <property type="protein sequence ID" value="PON60079.1"/>
    <property type="molecule type" value="Genomic_DNA"/>
</dbReference>
<dbReference type="PANTHER" id="PTHR47074">
    <property type="entry name" value="BNAC02G40300D PROTEIN"/>
    <property type="match status" value="1"/>
</dbReference>